<dbReference type="Pfam" id="PF01397">
    <property type="entry name" value="Terpene_synth"/>
    <property type="match status" value="1"/>
</dbReference>
<comment type="caution">
    <text evidence="2">The sequence shown here is derived from an EMBL/GenBank/DDBJ whole genome shotgun (WGS) entry which is preliminary data.</text>
</comment>
<dbReference type="PANTHER" id="PTHR31739">
    <property type="entry name" value="ENT-COPALYL DIPHOSPHATE SYNTHASE, CHLOROPLASTIC"/>
    <property type="match status" value="1"/>
</dbReference>
<accession>A0A8S0UN89</accession>
<feature type="domain" description="Terpene synthase N-terminal" evidence="1">
    <location>
        <begin position="210"/>
        <end position="287"/>
    </location>
</feature>
<sequence>MVDGRISVSPFDTAFVCVINDLEGRNAPQFPSSLEWIAKNQLSDGSWGDEHFYLAYDRLLNTLACVVSLRAWRVHADKSEKVSLSKFMISPYKYEMTCGFEIIFPVLLRRARDLGIQIPYDAPILKEISAARARKLTRIPKNFLHKVPTCLLHNMEGSEDLEWEKILKLQTPKGTFITSPSTTAFAVMETKNGDCLILINYVVEKFNGGDVFDNFKKVKKFMCYSGQAFESPSPSFNLYRASQVLFPGEKILEEAREFSYTFLKQRLASNQLLDKWLISKHLTNEIKTGLDMPCDSDWVRDSDDRKSTTGMPEINDNAYMELAKLDYNRCQSRHQMDWNHMQQ</sequence>
<dbReference type="Gene3D" id="1.50.10.160">
    <property type="match status" value="1"/>
</dbReference>
<dbReference type="PANTHER" id="PTHR31739:SF30">
    <property type="entry name" value="COPAL-8-OL DIPHOSPHATE HYDRATASE, CHLOROPLASTIC"/>
    <property type="match status" value="1"/>
</dbReference>
<dbReference type="InterPro" id="IPR008930">
    <property type="entry name" value="Terpenoid_cyclase/PrenylTrfase"/>
</dbReference>
<proteinExistence type="predicted"/>
<dbReference type="InterPro" id="IPR050148">
    <property type="entry name" value="Terpene_synthase-like"/>
</dbReference>
<reference evidence="2 3" key="1">
    <citation type="submission" date="2019-12" db="EMBL/GenBank/DDBJ databases">
        <authorList>
            <person name="Alioto T."/>
            <person name="Alioto T."/>
            <person name="Gomez Garrido J."/>
        </authorList>
    </citation>
    <scope>NUCLEOTIDE SEQUENCE [LARGE SCALE GENOMIC DNA]</scope>
</reference>
<dbReference type="EMBL" id="CACTIH010009029">
    <property type="protein sequence ID" value="CAA3019718.1"/>
    <property type="molecule type" value="Genomic_DNA"/>
</dbReference>
<protein>
    <submittedName>
        <fullName evidence="2">Copal-8-ol diphosphate hydratase, chloroplastic-like</fullName>
    </submittedName>
</protein>
<name>A0A8S0UN89_OLEEU</name>
<dbReference type="SFLD" id="SFLDG01014">
    <property type="entry name" value="Terpene_Cyclase_Like_1_N-term"/>
    <property type="match status" value="1"/>
</dbReference>
<evidence type="ECO:0000259" key="1">
    <source>
        <dbReference type="Pfam" id="PF01397"/>
    </source>
</evidence>
<dbReference type="GO" id="GO:0009686">
    <property type="term" value="P:gibberellin biosynthetic process"/>
    <property type="evidence" value="ECO:0007669"/>
    <property type="project" value="TreeGrafter"/>
</dbReference>
<evidence type="ECO:0000313" key="2">
    <source>
        <dbReference type="EMBL" id="CAA3019718.1"/>
    </source>
</evidence>
<dbReference type="Gramene" id="OE9A079544T1">
    <property type="protein sequence ID" value="OE9A079544C1"/>
    <property type="gene ID" value="OE9A079544"/>
</dbReference>
<evidence type="ECO:0000313" key="3">
    <source>
        <dbReference type="Proteomes" id="UP000594638"/>
    </source>
</evidence>
<dbReference type="GO" id="GO:0009507">
    <property type="term" value="C:chloroplast"/>
    <property type="evidence" value="ECO:0007669"/>
    <property type="project" value="TreeGrafter"/>
</dbReference>
<keyword evidence="3" id="KW-1185">Reference proteome</keyword>
<dbReference type="GO" id="GO:0000287">
    <property type="term" value="F:magnesium ion binding"/>
    <property type="evidence" value="ECO:0007669"/>
    <property type="project" value="TreeGrafter"/>
</dbReference>
<dbReference type="AlphaFoldDB" id="A0A8S0UN89"/>
<dbReference type="OrthoDB" id="2343925at2759"/>
<dbReference type="GO" id="GO:0010333">
    <property type="term" value="F:terpene synthase activity"/>
    <property type="evidence" value="ECO:0007669"/>
    <property type="project" value="InterPro"/>
</dbReference>
<dbReference type="Gene3D" id="1.50.10.130">
    <property type="entry name" value="Terpene synthase, N-terminal domain"/>
    <property type="match status" value="1"/>
</dbReference>
<organism evidence="2 3">
    <name type="scientific">Olea europaea subsp. europaea</name>
    <dbReference type="NCBI Taxonomy" id="158383"/>
    <lineage>
        <taxon>Eukaryota</taxon>
        <taxon>Viridiplantae</taxon>
        <taxon>Streptophyta</taxon>
        <taxon>Embryophyta</taxon>
        <taxon>Tracheophyta</taxon>
        <taxon>Spermatophyta</taxon>
        <taxon>Magnoliopsida</taxon>
        <taxon>eudicotyledons</taxon>
        <taxon>Gunneridae</taxon>
        <taxon>Pentapetalae</taxon>
        <taxon>asterids</taxon>
        <taxon>lamiids</taxon>
        <taxon>Lamiales</taxon>
        <taxon>Oleaceae</taxon>
        <taxon>Oleeae</taxon>
        <taxon>Olea</taxon>
    </lineage>
</organism>
<dbReference type="InterPro" id="IPR001906">
    <property type="entry name" value="Terpene_synth_N"/>
</dbReference>
<dbReference type="Proteomes" id="UP000594638">
    <property type="component" value="Unassembled WGS sequence"/>
</dbReference>
<dbReference type="InterPro" id="IPR036965">
    <property type="entry name" value="Terpene_synth_N_sf"/>
</dbReference>
<dbReference type="SUPFAM" id="SSF48239">
    <property type="entry name" value="Terpenoid cyclases/Protein prenyltransferases"/>
    <property type="match status" value="2"/>
</dbReference>
<gene>
    <name evidence="2" type="ORF">OLEA9_A079544</name>
</gene>